<reference evidence="2 3" key="1">
    <citation type="submission" date="2009-02" db="EMBL/GenBank/DDBJ databases">
        <title>Vibrio splendidus str. LGP32 complete genome.</title>
        <authorList>
            <person name="Mazel D."/>
            <person name="Le Roux F."/>
        </authorList>
    </citation>
    <scope>NUCLEOTIDE SEQUENCE [LARGE SCALE GENOMIC DNA]</scope>
    <source>
        <strain evidence="2 3">LGP32</strain>
    </source>
</reference>
<sequence length="168" mass="18830">MVNFIKILDRKILYLNAEFFCLRAVIPFLYISNFSDNYMKKIILLVLAFSVLSGCSSAPTRLDTSEFESLMSGSISTDVILEFTGCVYDGFLSSHSMLTDVDTKQQIRTDGYRVETYAGGRMLLMSADILNSGHVELWESSAAALINTSGERQAFESCLVKYQLEKQV</sequence>
<name>B7VPX2_VIBA3</name>
<keyword evidence="1" id="KW-0812">Transmembrane</keyword>
<keyword evidence="1" id="KW-0472">Membrane</keyword>
<dbReference type="AlphaFoldDB" id="B7VPX2"/>
<dbReference type="eggNOG" id="ENOG50322NZ">
    <property type="taxonomic scope" value="Bacteria"/>
</dbReference>
<gene>
    <name evidence="2" type="ordered locus">VS_1889</name>
</gene>
<protein>
    <submittedName>
        <fullName evidence="2">Uncharacterized protein</fullName>
    </submittedName>
</protein>
<dbReference type="HOGENOM" id="CLU_1585794_0_0_6"/>
<dbReference type="Proteomes" id="UP000009100">
    <property type="component" value="Chromosome 1"/>
</dbReference>
<dbReference type="EMBL" id="FM954972">
    <property type="protein sequence ID" value="CAV19072.1"/>
    <property type="molecule type" value="Genomic_DNA"/>
</dbReference>
<dbReference type="STRING" id="575788.VS_1889"/>
<organism evidence="2 3">
    <name type="scientific">Vibrio atlanticus (strain LGP32)</name>
    <name type="common">Vibrio splendidus (strain Mel32)</name>
    <dbReference type="NCBI Taxonomy" id="575788"/>
    <lineage>
        <taxon>Bacteria</taxon>
        <taxon>Pseudomonadati</taxon>
        <taxon>Pseudomonadota</taxon>
        <taxon>Gammaproteobacteria</taxon>
        <taxon>Vibrionales</taxon>
        <taxon>Vibrionaceae</taxon>
        <taxon>Vibrio</taxon>
    </lineage>
</organism>
<evidence type="ECO:0000313" key="3">
    <source>
        <dbReference type="Proteomes" id="UP000009100"/>
    </source>
</evidence>
<feature type="transmembrane region" description="Helical" evidence="1">
    <location>
        <begin position="12"/>
        <end position="30"/>
    </location>
</feature>
<dbReference type="KEGG" id="vsp:VS_1889"/>
<accession>B7VPX2</accession>
<evidence type="ECO:0000313" key="2">
    <source>
        <dbReference type="EMBL" id="CAV19072.1"/>
    </source>
</evidence>
<evidence type="ECO:0000256" key="1">
    <source>
        <dbReference type="SAM" id="Phobius"/>
    </source>
</evidence>
<keyword evidence="1" id="KW-1133">Transmembrane helix</keyword>
<proteinExistence type="predicted"/>